<dbReference type="GO" id="GO:0005886">
    <property type="term" value="C:plasma membrane"/>
    <property type="evidence" value="ECO:0007669"/>
    <property type="project" value="UniProtKB-SubCell"/>
</dbReference>
<dbReference type="InterPro" id="IPR017871">
    <property type="entry name" value="ABC_transporter-like_CS"/>
</dbReference>
<dbReference type="PROSITE" id="PS50893">
    <property type="entry name" value="ABC_TRANSPORTER_2"/>
    <property type="match status" value="1"/>
</dbReference>
<keyword evidence="2" id="KW-0813">Transport</keyword>
<dbReference type="PANTHER" id="PTHR43394:SF1">
    <property type="entry name" value="ATP-BINDING CASSETTE SUB-FAMILY B MEMBER 10, MITOCHONDRIAL"/>
    <property type="match status" value="1"/>
</dbReference>
<organism evidence="13 14">
    <name type="scientific">Nesterenkonia xinjiangensis</name>
    <dbReference type="NCBI Taxonomy" id="225327"/>
    <lineage>
        <taxon>Bacteria</taxon>
        <taxon>Bacillati</taxon>
        <taxon>Actinomycetota</taxon>
        <taxon>Actinomycetes</taxon>
        <taxon>Micrococcales</taxon>
        <taxon>Micrococcaceae</taxon>
        <taxon>Nesterenkonia</taxon>
    </lineage>
</organism>
<evidence type="ECO:0000256" key="4">
    <source>
        <dbReference type="ARBA" id="ARBA00022692"/>
    </source>
</evidence>
<evidence type="ECO:0000256" key="3">
    <source>
        <dbReference type="ARBA" id="ARBA00022475"/>
    </source>
</evidence>
<evidence type="ECO:0000313" key="14">
    <source>
        <dbReference type="Proteomes" id="UP000535437"/>
    </source>
</evidence>
<evidence type="ECO:0000256" key="2">
    <source>
        <dbReference type="ARBA" id="ARBA00022448"/>
    </source>
</evidence>
<sequence length="672" mass="72903">MQRQSRDLESESSTRRRTLWQALGRLNPYLQGIRLRWTLGLLSAVGAGIVALTIPQVLQVLVNSVLAEGAETAAVWTAAGVILALGMLEAFLFFLRRFFVLPPASDAESAMRTRLFEKLQHLPASFHSAWGAGQLQSRAIADLNLLRRWFAFGSIMFVSSVISVIVGFALMMRLSPLLTVVFLAAAIPIIVYGPTFRTRFVHYSRRAQDQAGDVATSVEESVHGIRVLKAFGRGEHALKGFVRQADRLRGTEVAKARTLARFLLVMITLPETVLGICLLIGLWQVAHEDTTGVTVGALAAFFATAAVLKGPIEGVGMLLGMTFTAKTAIDRHADVMDTTNTITSPAEPIRAPEHGTLELDDVHFRYPDAKPHERDQIDGVSLRIEHGETMALVSHTGGGTSTLLNLIPRLYDVTSGTVRIDGVDVRDFDLADLRSRIAVAFEDPTLFSSSVRANVLLGTAHDRDEDDPQHPDRDGAPRPDQLEEVLARALRTADAEFVEDLPGGVDTAIGEEGLSLSGGQRQRLALARAIAAAPSVLLLDDPLSALDVRTEERVTHRLREVLEGTTTLIVAHRPSTVAMADRVALLHEGRIADVGTHDELLTRSALYRDVMSTSPEAEEIMDSIPAEQSAIPAEQSAIPAEQSAIPAEQRTDDTEADTTGDTGSMEEVSTRG</sequence>
<dbReference type="Gene3D" id="1.20.1560.10">
    <property type="entry name" value="ABC transporter type 1, transmembrane domain"/>
    <property type="match status" value="1"/>
</dbReference>
<keyword evidence="3" id="KW-1003">Cell membrane</keyword>
<dbReference type="GO" id="GO:0015421">
    <property type="term" value="F:ABC-type oligopeptide transporter activity"/>
    <property type="evidence" value="ECO:0007669"/>
    <property type="project" value="TreeGrafter"/>
</dbReference>
<reference evidence="13 14" key="1">
    <citation type="submission" date="2020-07" db="EMBL/GenBank/DDBJ databases">
        <title>Sequencing the genomes of 1000 actinobacteria strains.</title>
        <authorList>
            <person name="Klenk H.-P."/>
        </authorList>
    </citation>
    <scope>NUCLEOTIDE SEQUENCE [LARGE SCALE GENOMIC DNA]</scope>
    <source>
        <strain evidence="13 14">DSM 15475</strain>
    </source>
</reference>
<evidence type="ECO:0000256" key="7">
    <source>
        <dbReference type="ARBA" id="ARBA00022989"/>
    </source>
</evidence>
<dbReference type="SUPFAM" id="SSF52540">
    <property type="entry name" value="P-loop containing nucleoside triphosphate hydrolases"/>
    <property type="match status" value="1"/>
</dbReference>
<dbReference type="SMART" id="SM00382">
    <property type="entry name" value="AAA"/>
    <property type="match status" value="1"/>
</dbReference>
<evidence type="ECO:0000256" key="9">
    <source>
        <dbReference type="SAM" id="MobiDB-lite"/>
    </source>
</evidence>
<dbReference type="RefSeq" id="WP_179541166.1">
    <property type="nucleotide sequence ID" value="NZ_BAAALL010000002.1"/>
</dbReference>
<name>A0A7Z0K8J9_9MICC</name>
<evidence type="ECO:0000256" key="5">
    <source>
        <dbReference type="ARBA" id="ARBA00022741"/>
    </source>
</evidence>
<feature type="transmembrane region" description="Helical" evidence="10">
    <location>
        <begin position="177"/>
        <end position="196"/>
    </location>
</feature>
<dbReference type="FunFam" id="3.40.50.300:FF:000854">
    <property type="entry name" value="Multidrug ABC transporter ATP-binding protein"/>
    <property type="match status" value="1"/>
</dbReference>
<dbReference type="InterPro" id="IPR003439">
    <property type="entry name" value="ABC_transporter-like_ATP-bd"/>
</dbReference>
<accession>A0A7Z0K8J9</accession>
<dbReference type="Pfam" id="PF00005">
    <property type="entry name" value="ABC_tran"/>
    <property type="match status" value="1"/>
</dbReference>
<dbReference type="InterPro" id="IPR011527">
    <property type="entry name" value="ABC1_TM_dom"/>
</dbReference>
<keyword evidence="4 10" id="KW-0812">Transmembrane</keyword>
<keyword evidence="8 10" id="KW-0472">Membrane</keyword>
<keyword evidence="5" id="KW-0547">Nucleotide-binding</keyword>
<feature type="transmembrane region" description="Helical" evidence="10">
    <location>
        <begin position="149"/>
        <end position="171"/>
    </location>
</feature>
<evidence type="ECO:0000256" key="6">
    <source>
        <dbReference type="ARBA" id="ARBA00022840"/>
    </source>
</evidence>
<proteinExistence type="predicted"/>
<keyword evidence="6 13" id="KW-0067">ATP-binding</keyword>
<evidence type="ECO:0000259" key="12">
    <source>
        <dbReference type="PROSITE" id="PS50929"/>
    </source>
</evidence>
<feature type="domain" description="ABC transporter" evidence="11">
    <location>
        <begin position="357"/>
        <end position="613"/>
    </location>
</feature>
<dbReference type="Gene3D" id="3.40.50.300">
    <property type="entry name" value="P-loop containing nucleotide triphosphate hydrolases"/>
    <property type="match status" value="1"/>
</dbReference>
<comment type="caution">
    <text evidence="13">The sequence shown here is derived from an EMBL/GenBank/DDBJ whole genome shotgun (WGS) entry which is preliminary data.</text>
</comment>
<feature type="transmembrane region" description="Helical" evidence="10">
    <location>
        <begin position="35"/>
        <end position="54"/>
    </location>
</feature>
<evidence type="ECO:0000259" key="11">
    <source>
        <dbReference type="PROSITE" id="PS50893"/>
    </source>
</evidence>
<feature type="transmembrane region" description="Helical" evidence="10">
    <location>
        <begin position="262"/>
        <end position="285"/>
    </location>
</feature>
<dbReference type="PROSITE" id="PS00211">
    <property type="entry name" value="ABC_TRANSPORTER_1"/>
    <property type="match status" value="1"/>
</dbReference>
<dbReference type="EMBL" id="JACCFY010000001">
    <property type="protein sequence ID" value="NYJ77719.1"/>
    <property type="molecule type" value="Genomic_DNA"/>
</dbReference>
<keyword evidence="14" id="KW-1185">Reference proteome</keyword>
<dbReference type="CDD" id="cd18543">
    <property type="entry name" value="ABC_6TM_Rv0194_D1_like"/>
    <property type="match status" value="1"/>
</dbReference>
<dbReference type="PANTHER" id="PTHR43394">
    <property type="entry name" value="ATP-DEPENDENT PERMEASE MDL1, MITOCHONDRIAL"/>
    <property type="match status" value="1"/>
</dbReference>
<feature type="region of interest" description="Disordered" evidence="9">
    <location>
        <begin position="622"/>
        <end position="672"/>
    </location>
</feature>
<dbReference type="GO" id="GO:0016887">
    <property type="term" value="F:ATP hydrolysis activity"/>
    <property type="evidence" value="ECO:0007669"/>
    <property type="project" value="InterPro"/>
</dbReference>
<feature type="region of interest" description="Disordered" evidence="9">
    <location>
        <begin position="460"/>
        <end position="479"/>
    </location>
</feature>
<evidence type="ECO:0000256" key="1">
    <source>
        <dbReference type="ARBA" id="ARBA00004651"/>
    </source>
</evidence>
<evidence type="ECO:0000313" key="13">
    <source>
        <dbReference type="EMBL" id="NYJ77719.1"/>
    </source>
</evidence>
<evidence type="ECO:0000256" key="10">
    <source>
        <dbReference type="SAM" id="Phobius"/>
    </source>
</evidence>
<dbReference type="Pfam" id="PF00664">
    <property type="entry name" value="ABC_membrane"/>
    <property type="match status" value="1"/>
</dbReference>
<dbReference type="Proteomes" id="UP000535437">
    <property type="component" value="Unassembled WGS sequence"/>
</dbReference>
<dbReference type="AlphaFoldDB" id="A0A7Z0K8J9"/>
<dbReference type="PROSITE" id="PS50929">
    <property type="entry name" value="ABC_TM1F"/>
    <property type="match status" value="1"/>
</dbReference>
<evidence type="ECO:0000256" key="8">
    <source>
        <dbReference type="ARBA" id="ARBA00023136"/>
    </source>
</evidence>
<dbReference type="InterPro" id="IPR039421">
    <property type="entry name" value="Type_1_exporter"/>
</dbReference>
<feature type="domain" description="ABC transmembrane type-1" evidence="12">
    <location>
        <begin position="39"/>
        <end position="321"/>
    </location>
</feature>
<feature type="transmembrane region" description="Helical" evidence="10">
    <location>
        <begin position="74"/>
        <end position="95"/>
    </location>
</feature>
<dbReference type="InterPro" id="IPR036640">
    <property type="entry name" value="ABC1_TM_sf"/>
</dbReference>
<keyword evidence="7 10" id="KW-1133">Transmembrane helix</keyword>
<dbReference type="GO" id="GO:0005524">
    <property type="term" value="F:ATP binding"/>
    <property type="evidence" value="ECO:0007669"/>
    <property type="project" value="UniProtKB-KW"/>
</dbReference>
<dbReference type="SUPFAM" id="SSF90123">
    <property type="entry name" value="ABC transporter transmembrane region"/>
    <property type="match status" value="1"/>
</dbReference>
<comment type="subcellular location">
    <subcellularLocation>
        <location evidence="1">Cell membrane</location>
        <topology evidence="1">Multi-pass membrane protein</topology>
    </subcellularLocation>
</comment>
<gene>
    <name evidence="13" type="ORF">HNR09_001130</name>
</gene>
<dbReference type="InterPro" id="IPR027417">
    <property type="entry name" value="P-loop_NTPase"/>
</dbReference>
<protein>
    <submittedName>
        <fullName evidence="13">ATP-binding cassette subfamily B protein</fullName>
    </submittedName>
</protein>
<dbReference type="InterPro" id="IPR003593">
    <property type="entry name" value="AAA+_ATPase"/>
</dbReference>